<dbReference type="Proteomes" id="UP000230390">
    <property type="component" value="Unassembled WGS sequence"/>
</dbReference>
<evidence type="ECO:0000313" key="2">
    <source>
        <dbReference type="EMBL" id="PIL44205.1"/>
    </source>
</evidence>
<accession>A0A2G8TDS2</accession>
<organism evidence="2 3">
    <name type="scientific">Massilia eurypsychrophila</name>
    <dbReference type="NCBI Taxonomy" id="1485217"/>
    <lineage>
        <taxon>Bacteria</taxon>
        <taxon>Pseudomonadati</taxon>
        <taxon>Pseudomonadota</taxon>
        <taxon>Betaproteobacteria</taxon>
        <taxon>Burkholderiales</taxon>
        <taxon>Oxalobacteraceae</taxon>
        <taxon>Telluria group</taxon>
        <taxon>Massilia</taxon>
    </lineage>
</organism>
<keyword evidence="3" id="KW-1185">Reference proteome</keyword>
<dbReference type="AlphaFoldDB" id="A0A2G8TDS2"/>
<reference evidence="2 3" key="1">
    <citation type="submission" date="2017-10" db="EMBL/GenBank/DDBJ databases">
        <title>Massilia psychrophilum sp. nov., a novel purple-pigmented bacterium isolated from Tianshan glacier, Xinjiang Municipality, China.</title>
        <authorList>
            <person name="Wang H."/>
        </authorList>
    </citation>
    <scope>NUCLEOTIDE SEQUENCE [LARGE SCALE GENOMIC DNA]</scope>
    <source>
        <strain evidence="2 3">JCM 30074</strain>
    </source>
</reference>
<feature type="signal peptide" evidence="1">
    <location>
        <begin position="1"/>
        <end position="23"/>
    </location>
</feature>
<gene>
    <name evidence="2" type="ORF">CR105_15930</name>
</gene>
<keyword evidence="1" id="KW-0732">Signal</keyword>
<proteinExistence type="predicted"/>
<feature type="chain" id="PRO_5013890100" description="DUF3016 domain-containing protein" evidence="1">
    <location>
        <begin position="24"/>
        <end position="165"/>
    </location>
</feature>
<evidence type="ECO:0000313" key="3">
    <source>
        <dbReference type="Proteomes" id="UP000230390"/>
    </source>
</evidence>
<name>A0A2G8TDS2_9BURK</name>
<sequence length="165" mass="18673">MKTVFKSLALAGVVFAAAGSASAAVTVAFANPDNFRDMPFSPSDRADVLKELTEHFERLGKDLPPGHDLRVEVMDLDLAGELRPNFRGHNDIRILRGGADWPRMEVRYTLEANGQVVSRGEDALSDMMYLNRSPRYADQDNLRYEKRMIEDWFKQKFAAPKAARR</sequence>
<evidence type="ECO:0008006" key="4">
    <source>
        <dbReference type="Google" id="ProtNLM"/>
    </source>
</evidence>
<protein>
    <recommendedName>
        <fullName evidence="4">DUF3016 domain-containing protein</fullName>
    </recommendedName>
</protein>
<dbReference type="OrthoDB" id="195620at2"/>
<dbReference type="RefSeq" id="WP_099789943.1">
    <property type="nucleotide sequence ID" value="NZ_JBHLYV010000017.1"/>
</dbReference>
<comment type="caution">
    <text evidence="2">The sequence shown here is derived from an EMBL/GenBank/DDBJ whole genome shotgun (WGS) entry which is preliminary data.</text>
</comment>
<evidence type="ECO:0000256" key="1">
    <source>
        <dbReference type="SAM" id="SignalP"/>
    </source>
</evidence>
<dbReference type="EMBL" id="PDOC01000009">
    <property type="protein sequence ID" value="PIL44205.1"/>
    <property type="molecule type" value="Genomic_DNA"/>
</dbReference>
<dbReference type="InterPro" id="IPR021557">
    <property type="entry name" value="DUF3016"/>
</dbReference>
<dbReference type="Pfam" id="PF11454">
    <property type="entry name" value="DUF3016"/>
    <property type="match status" value="1"/>
</dbReference>